<comment type="caution">
    <text evidence="2">The sequence shown here is derived from an EMBL/GenBank/DDBJ whole genome shotgun (WGS) entry which is preliminary data.</text>
</comment>
<feature type="compositionally biased region" description="Acidic residues" evidence="1">
    <location>
        <begin position="1004"/>
        <end position="1024"/>
    </location>
</feature>
<reference evidence="2 3" key="1">
    <citation type="journal article" date="2019" name="Fungal Biol. Biotechnol.">
        <title>Draft genome sequence of fastidious pathogen Ceratobasidium theobromae, which causes vascular-streak dieback in Theobroma cacao.</title>
        <authorList>
            <person name="Ali S.S."/>
            <person name="Asman A."/>
            <person name="Shao J."/>
            <person name="Firmansyah A.P."/>
            <person name="Susilo A.W."/>
            <person name="Rosmana A."/>
            <person name="McMahon P."/>
            <person name="Junaid M."/>
            <person name="Guest D."/>
            <person name="Kheng T.Y."/>
            <person name="Meinhardt L.W."/>
            <person name="Bailey B.A."/>
        </authorList>
    </citation>
    <scope>NUCLEOTIDE SEQUENCE [LARGE SCALE GENOMIC DNA]</scope>
    <source>
        <strain evidence="2 3">CT2</strain>
    </source>
</reference>
<feature type="region of interest" description="Disordered" evidence="1">
    <location>
        <begin position="919"/>
        <end position="944"/>
    </location>
</feature>
<feature type="region of interest" description="Disordered" evidence="1">
    <location>
        <begin position="544"/>
        <end position="564"/>
    </location>
</feature>
<sequence>MRRRAQSQAWTLSRVHRVLRPLRTKVAALAASLKRERLSSIPSNIIAPTPTPTRHRPPLRRTYQARRKRKRGGRADTDDDGQYLPDSIRPSKSKPKCSGKAERRWSPEVLEKMSAVVDAFRVLADTVYDEQVETGSYGGNILRLQDMCVRELAIDIEPSAMAAAGPAEDDPGNESGLVDITIVVDQKFEEIPEHLRRAAIIPYALSMIKQHIDTISPLPQLWNHLLAICLSSSASPSPPNTADILQICTNLFLASLHQPRSTSRGLASIHRNIVGLGPDKISREVFCQTFLGIFARPDHDLKENYTLPSDFGTSLSQQIPFSLSARSPTRTPARRKSFIPPTPPTFDPSADSDDLSGTLFPLRSFLSRPVAHLVAELGSSELLSFVEAAGEALLQWMQTDQFTALFRGRENAFQRKVGDMRSLAPRLCARIADWVAMVLGDVWSHPIDLADLERAALSLGRVVELTFQEGVQGQPTRSNRQEDMEWRPGKILDVSDPFCALTCAYFAKIPKGSALAGASSNLAALLYQLPLTARNCTTLVGTLSGLPREPEDTETAPRRRLPHFSFPEPISPSAASMSCDPATLPTFMCALRVYTRALSSANCPHLESTLLQLIVNERPYVEGEIEEMLEDAEARWELLDPNDPLRLGDKVPEEGWKWARSRWRWDEITNTWVERDKPTPFSEYMHVPRPEQPKTKGTKGKSKKLPQPREVIAVSSDTEVGQHPSPRCSSSEQEDADSDDEFAAIPNFDQSGRWIRSPIKTRQQSVNHVRPRVTYVSSDDDEYQEETSQTRIVRQNAARRARPTFNWNESETETETGETTSTSGSETDESDFDWTQYNSRYHPHDQSLSLGSSSNAGNTRRPLNRLSNVATRSSRRNDDSDQENRATVQVSRSARPPNCVASDPMPAAKRQRLVVELPILSKRPKNRQSPVVASSRPPVLGNHNGFRHVEMVKKPVTRQPEFVPRYPARTARDITTSTLQRLCHQFNQLSSDDDRDTVINILDDSDEDEDEDEDEVEESQDEYQMEMPSSDDMNLFHIDTPAPRRVRSRATDFWR</sequence>
<proteinExistence type="predicted"/>
<dbReference type="Proteomes" id="UP000383932">
    <property type="component" value="Unassembled WGS sequence"/>
</dbReference>
<evidence type="ECO:0000313" key="2">
    <source>
        <dbReference type="EMBL" id="KAB5591565.1"/>
    </source>
</evidence>
<keyword evidence="3" id="KW-1185">Reference proteome</keyword>
<evidence type="ECO:0000313" key="3">
    <source>
        <dbReference type="Proteomes" id="UP000383932"/>
    </source>
</evidence>
<feature type="region of interest" description="Disordered" evidence="1">
    <location>
        <begin position="680"/>
        <end position="738"/>
    </location>
</feature>
<feature type="compositionally biased region" description="Low complexity" evidence="1">
    <location>
        <begin position="847"/>
        <end position="858"/>
    </location>
</feature>
<organism evidence="2 3">
    <name type="scientific">Ceratobasidium theobromae</name>
    <dbReference type="NCBI Taxonomy" id="1582974"/>
    <lineage>
        <taxon>Eukaryota</taxon>
        <taxon>Fungi</taxon>
        <taxon>Dikarya</taxon>
        <taxon>Basidiomycota</taxon>
        <taxon>Agaricomycotina</taxon>
        <taxon>Agaricomycetes</taxon>
        <taxon>Cantharellales</taxon>
        <taxon>Ceratobasidiaceae</taxon>
        <taxon>Ceratobasidium</taxon>
    </lineage>
</organism>
<evidence type="ECO:0000256" key="1">
    <source>
        <dbReference type="SAM" id="MobiDB-lite"/>
    </source>
</evidence>
<protein>
    <submittedName>
        <fullName evidence="2">Uncharacterized protein</fullName>
    </submittedName>
</protein>
<feature type="compositionally biased region" description="Basic and acidic residues" evidence="1">
    <location>
        <begin position="875"/>
        <end position="884"/>
    </location>
</feature>
<feature type="region of interest" description="Disordered" evidence="1">
    <location>
        <begin position="42"/>
        <end position="104"/>
    </location>
</feature>
<feature type="compositionally biased region" description="Basic residues" evidence="1">
    <location>
        <begin position="696"/>
        <end position="706"/>
    </location>
</feature>
<name>A0A5N5QIJ7_9AGAM</name>
<feature type="region of interest" description="Disordered" evidence="1">
    <location>
        <begin position="326"/>
        <end position="351"/>
    </location>
</feature>
<gene>
    <name evidence="2" type="ORF">CTheo_4994</name>
</gene>
<accession>A0A5N5QIJ7</accession>
<feature type="compositionally biased region" description="Basic residues" evidence="1">
    <location>
        <begin position="53"/>
        <end position="72"/>
    </location>
</feature>
<dbReference type="AlphaFoldDB" id="A0A5N5QIJ7"/>
<dbReference type="OrthoDB" id="3158032at2759"/>
<feature type="region of interest" description="Disordered" evidence="1">
    <location>
        <begin position="777"/>
        <end position="907"/>
    </location>
</feature>
<dbReference type="EMBL" id="SSOP01000099">
    <property type="protein sequence ID" value="KAB5591565.1"/>
    <property type="molecule type" value="Genomic_DNA"/>
</dbReference>
<feature type="region of interest" description="Disordered" evidence="1">
    <location>
        <begin position="1004"/>
        <end position="1055"/>
    </location>
</feature>